<protein>
    <submittedName>
        <fullName evidence="4">UBX domain</fullName>
    </submittedName>
</protein>
<name>A0AAN8VAH7_9MAGN</name>
<dbReference type="EMBL" id="JBAMMX010000012">
    <property type="protein sequence ID" value="KAK6930605.1"/>
    <property type="molecule type" value="Genomic_DNA"/>
</dbReference>
<dbReference type="Gene3D" id="3.10.20.90">
    <property type="entry name" value="Phosphatidylinositol 3-kinase Catalytic Subunit, Chain A, domain 1"/>
    <property type="match status" value="1"/>
</dbReference>
<gene>
    <name evidence="4" type="ORF">RJ641_004699</name>
</gene>
<dbReference type="Gene3D" id="3.40.30.10">
    <property type="entry name" value="Glutaredoxin"/>
    <property type="match status" value="1"/>
</dbReference>
<comment type="caution">
    <text evidence="4">The sequence shown here is derived from an EMBL/GenBank/DDBJ whole genome shotgun (WGS) entry which is preliminary data.</text>
</comment>
<keyword evidence="1" id="KW-0833">Ubl conjugation pathway</keyword>
<organism evidence="4 5">
    <name type="scientific">Dillenia turbinata</name>
    <dbReference type="NCBI Taxonomy" id="194707"/>
    <lineage>
        <taxon>Eukaryota</taxon>
        <taxon>Viridiplantae</taxon>
        <taxon>Streptophyta</taxon>
        <taxon>Embryophyta</taxon>
        <taxon>Tracheophyta</taxon>
        <taxon>Spermatophyta</taxon>
        <taxon>Magnoliopsida</taxon>
        <taxon>eudicotyledons</taxon>
        <taxon>Gunneridae</taxon>
        <taxon>Pentapetalae</taxon>
        <taxon>Dilleniales</taxon>
        <taxon>Dilleniaceae</taxon>
        <taxon>Dillenia</taxon>
    </lineage>
</organism>
<dbReference type="InterPro" id="IPR001012">
    <property type="entry name" value="UBX_dom"/>
</dbReference>
<dbReference type="Proteomes" id="UP001370490">
    <property type="component" value="Unassembled WGS sequence"/>
</dbReference>
<keyword evidence="5" id="KW-1185">Reference proteome</keyword>
<evidence type="ECO:0000256" key="1">
    <source>
        <dbReference type="ARBA" id="ARBA00022786"/>
    </source>
</evidence>
<dbReference type="InterPro" id="IPR029071">
    <property type="entry name" value="Ubiquitin-like_domsf"/>
</dbReference>
<sequence>MERSIASLTFIGSISEAIVEAKRQKKLFVVYISGEDPQTRLDESTWADQKVAESLLKYCIFLHLPERSTDAVQFSAIYPQKSAPCITAIGYNGIQVWQSEGFVSTENLASSLEKAWLGLHIQESTAAFLVAALAAKDSDSSTSRASTAVAFEPGSSSASDTASPSVDKHVQSAEARTSVTAKTDFKHDVEGINKMGYEPSSNVTASERKIGDGGFSASSSEAMDQEHTRVKGEQDYGVTVTSSCSADIKSSAMEEDVSTDLCCEDLRVSESESTSRGGKKDVLDKSIPVEDMKADVLDPCLTVNRSHDVHLNIRLPHGASLQEKFELTSTLRLVKDHVDRKLETPIGSFDLAIPYPRKVFTEQDLSKSLSELELFDRQALIVVPHQRAMDQPRGGSSTRNTSNVSTDVDPSNQSGGYFSFVKRILGYINPFSFLGGGTSSSNSGDESRNSVWQYSPNATIQNNIVGSQSTDATSGNNSRTRLATTSRFGSNIHTLKHDEDDDRFDV</sequence>
<reference evidence="4 5" key="1">
    <citation type="submission" date="2023-12" db="EMBL/GenBank/DDBJ databases">
        <title>A high-quality genome assembly for Dillenia turbinata (Dilleniales).</title>
        <authorList>
            <person name="Chanderbali A."/>
        </authorList>
    </citation>
    <scope>NUCLEOTIDE SEQUENCE [LARGE SCALE GENOMIC DNA]</scope>
    <source>
        <strain evidence="4">LSX21</strain>
        <tissue evidence="4">Leaf</tissue>
    </source>
</reference>
<feature type="region of interest" description="Disordered" evidence="2">
    <location>
        <begin position="388"/>
        <end position="410"/>
    </location>
</feature>
<dbReference type="PROSITE" id="PS50033">
    <property type="entry name" value="UBX"/>
    <property type="match status" value="1"/>
</dbReference>
<accession>A0AAN8VAH7</accession>
<dbReference type="AlphaFoldDB" id="A0AAN8VAH7"/>
<evidence type="ECO:0000313" key="5">
    <source>
        <dbReference type="Proteomes" id="UP001370490"/>
    </source>
</evidence>
<evidence type="ECO:0000313" key="4">
    <source>
        <dbReference type="EMBL" id="KAK6930605.1"/>
    </source>
</evidence>
<dbReference type="Pfam" id="PF23187">
    <property type="entry name" value="UBX7_N"/>
    <property type="match status" value="1"/>
</dbReference>
<dbReference type="SUPFAM" id="SSF52833">
    <property type="entry name" value="Thioredoxin-like"/>
    <property type="match status" value="1"/>
</dbReference>
<feature type="domain" description="UBX" evidence="3">
    <location>
        <begin position="304"/>
        <end position="382"/>
    </location>
</feature>
<evidence type="ECO:0000259" key="3">
    <source>
        <dbReference type="PROSITE" id="PS50033"/>
    </source>
</evidence>
<dbReference type="SUPFAM" id="SSF54236">
    <property type="entry name" value="Ubiquitin-like"/>
    <property type="match status" value="1"/>
</dbReference>
<feature type="compositionally biased region" description="Low complexity" evidence="2">
    <location>
        <begin position="147"/>
        <end position="165"/>
    </location>
</feature>
<evidence type="ECO:0000256" key="2">
    <source>
        <dbReference type="SAM" id="MobiDB-lite"/>
    </source>
</evidence>
<dbReference type="SMART" id="SM00166">
    <property type="entry name" value="UBX"/>
    <property type="match status" value="1"/>
</dbReference>
<dbReference type="PANTHER" id="PTHR47770">
    <property type="entry name" value="PLANT UBX DOMAIN-CONTAINING PROTEIN 11"/>
    <property type="match status" value="1"/>
</dbReference>
<dbReference type="PANTHER" id="PTHR47770:SF1">
    <property type="entry name" value="PLANT UBX DOMAIN-CONTAINING PROTEIN 11"/>
    <property type="match status" value="1"/>
</dbReference>
<dbReference type="Pfam" id="PF00789">
    <property type="entry name" value="UBX"/>
    <property type="match status" value="1"/>
</dbReference>
<feature type="region of interest" description="Disordered" evidence="2">
    <location>
        <begin position="147"/>
        <end position="182"/>
    </location>
</feature>
<dbReference type="CDD" id="cd01767">
    <property type="entry name" value="UBX"/>
    <property type="match status" value="1"/>
</dbReference>
<dbReference type="InterPro" id="IPR036249">
    <property type="entry name" value="Thioredoxin-like_sf"/>
</dbReference>
<proteinExistence type="predicted"/>
<feature type="compositionally biased region" description="Polar residues" evidence="2">
    <location>
        <begin position="394"/>
        <end position="410"/>
    </location>
</feature>